<protein>
    <submittedName>
        <fullName evidence="1">Uncharacterized protein</fullName>
    </submittedName>
</protein>
<accession>A0A1I5PML2</accession>
<dbReference type="Proteomes" id="UP000198727">
    <property type="component" value="Unassembled WGS sequence"/>
</dbReference>
<evidence type="ECO:0000313" key="2">
    <source>
        <dbReference type="Proteomes" id="UP000198727"/>
    </source>
</evidence>
<dbReference type="RefSeq" id="WP_166677541.1">
    <property type="nucleotide sequence ID" value="NZ_FOWW01000002.1"/>
</dbReference>
<dbReference type="EMBL" id="FOWW01000002">
    <property type="protein sequence ID" value="SFP35362.1"/>
    <property type="molecule type" value="Genomic_DNA"/>
</dbReference>
<gene>
    <name evidence="1" type="ORF">SAMN05421810_102340</name>
</gene>
<name>A0A1I5PML2_9PSEU</name>
<organism evidence="1 2">
    <name type="scientific">Amycolatopsis arida</name>
    <dbReference type="NCBI Taxonomy" id="587909"/>
    <lineage>
        <taxon>Bacteria</taxon>
        <taxon>Bacillati</taxon>
        <taxon>Actinomycetota</taxon>
        <taxon>Actinomycetes</taxon>
        <taxon>Pseudonocardiales</taxon>
        <taxon>Pseudonocardiaceae</taxon>
        <taxon>Amycolatopsis</taxon>
    </lineage>
</organism>
<proteinExistence type="predicted"/>
<sequence length="57" mass="6344">MGKKHGGDPTRDPKEVVRRLMKAGKVKKKCCRSKPRCKKCPVRALKKAQKAKAKLAA</sequence>
<reference evidence="2" key="1">
    <citation type="submission" date="2016-10" db="EMBL/GenBank/DDBJ databases">
        <authorList>
            <person name="Varghese N."/>
            <person name="Submissions S."/>
        </authorList>
    </citation>
    <scope>NUCLEOTIDE SEQUENCE [LARGE SCALE GENOMIC DNA]</scope>
    <source>
        <strain evidence="2">CGMCC 4.5579</strain>
    </source>
</reference>
<keyword evidence="2" id="KW-1185">Reference proteome</keyword>
<evidence type="ECO:0000313" key="1">
    <source>
        <dbReference type="EMBL" id="SFP35362.1"/>
    </source>
</evidence>
<dbReference type="AlphaFoldDB" id="A0A1I5PML2"/>